<evidence type="ECO:0000313" key="9">
    <source>
        <dbReference type="Proteomes" id="UP000315226"/>
    </source>
</evidence>
<dbReference type="InterPro" id="IPR036259">
    <property type="entry name" value="MFS_trans_sf"/>
</dbReference>
<dbReference type="Pfam" id="PF07690">
    <property type="entry name" value="MFS_1"/>
    <property type="match status" value="1"/>
</dbReference>
<feature type="transmembrane region" description="Helical" evidence="7">
    <location>
        <begin position="393"/>
        <end position="411"/>
    </location>
</feature>
<feature type="transmembrane region" description="Helical" evidence="7">
    <location>
        <begin position="272"/>
        <end position="293"/>
    </location>
</feature>
<feature type="transmembrane region" description="Helical" evidence="7">
    <location>
        <begin position="328"/>
        <end position="351"/>
    </location>
</feature>
<organism evidence="8 9">
    <name type="scientific">Streptomyces gardneri</name>
    <dbReference type="NCBI Taxonomy" id="66892"/>
    <lineage>
        <taxon>Bacteria</taxon>
        <taxon>Bacillati</taxon>
        <taxon>Actinomycetota</taxon>
        <taxon>Actinomycetes</taxon>
        <taxon>Kitasatosporales</taxon>
        <taxon>Streptomycetaceae</taxon>
        <taxon>Streptomyces</taxon>
    </lineage>
</organism>
<feature type="transmembrane region" description="Helical" evidence="7">
    <location>
        <begin position="37"/>
        <end position="58"/>
    </location>
</feature>
<dbReference type="RefSeq" id="WP_229917847.1">
    <property type="nucleotide sequence ID" value="NZ_BJMN01000042.1"/>
</dbReference>
<keyword evidence="3 7" id="KW-0812">Transmembrane</keyword>
<evidence type="ECO:0000256" key="4">
    <source>
        <dbReference type="ARBA" id="ARBA00022989"/>
    </source>
</evidence>
<dbReference type="Proteomes" id="UP000315226">
    <property type="component" value="Unassembled WGS sequence"/>
</dbReference>
<feature type="region of interest" description="Disordered" evidence="6">
    <location>
        <begin position="419"/>
        <end position="443"/>
    </location>
</feature>
<dbReference type="PANTHER" id="PTHR23513:SF11">
    <property type="entry name" value="STAPHYLOFERRIN A TRANSPORTER"/>
    <property type="match status" value="1"/>
</dbReference>
<evidence type="ECO:0000256" key="7">
    <source>
        <dbReference type="SAM" id="Phobius"/>
    </source>
</evidence>
<name>A0A4Y3RSU3_9ACTN</name>
<dbReference type="GO" id="GO:0005886">
    <property type="term" value="C:plasma membrane"/>
    <property type="evidence" value="ECO:0007669"/>
    <property type="project" value="UniProtKB-SubCell"/>
</dbReference>
<feature type="transmembrane region" description="Helical" evidence="7">
    <location>
        <begin position="158"/>
        <end position="178"/>
    </location>
</feature>
<dbReference type="Gene3D" id="1.20.1250.20">
    <property type="entry name" value="MFS general substrate transporter like domains"/>
    <property type="match status" value="1"/>
</dbReference>
<dbReference type="PANTHER" id="PTHR23513">
    <property type="entry name" value="INTEGRAL MEMBRANE EFFLUX PROTEIN-RELATED"/>
    <property type="match status" value="1"/>
</dbReference>
<keyword evidence="5 7" id="KW-0472">Membrane</keyword>
<protein>
    <recommendedName>
        <fullName evidence="10">MFS transporter</fullName>
    </recommendedName>
</protein>
<evidence type="ECO:0000256" key="3">
    <source>
        <dbReference type="ARBA" id="ARBA00022692"/>
    </source>
</evidence>
<feature type="compositionally biased region" description="Low complexity" evidence="6">
    <location>
        <begin position="191"/>
        <end position="216"/>
    </location>
</feature>
<evidence type="ECO:0000256" key="5">
    <source>
        <dbReference type="ARBA" id="ARBA00023136"/>
    </source>
</evidence>
<feature type="transmembrane region" description="Helical" evidence="7">
    <location>
        <begin position="363"/>
        <end position="387"/>
    </location>
</feature>
<keyword evidence="9" id="KW-1185">Reference proteome</keyword>
<proteinExistence type="predicted"/>
<keyword evidence="4 7" id="KW-1133">Transmembrane helix</keyword>
<feature type="transmembrane region" description="Helical" evidence="7">
    <location>
        <begin position="93"/>
        <end position="117"/>
    </location>
</feature>
<evidence type="ECO:0000256" key="6">
    <source>
        <dbReference type="SAM" id="MobiDB-lite"/>
    </source>
</evidence>
<dbReference type="SUPFAM" id="SSF103473">
    <property type="entry name" value="MFS general substrate transporter"/>
    <property type="match status" value="1"/>
</dbReference>
<reference evidence="8 9" key="1">
    <citation type="submission" date="2019-06" db="EMBL/GenBank/DDBJ databases">
        <title>Whole genome shotgun sequence of Streptomyces gardneri NBRC 12865.</title>
        <authorList>
            <person name="Hosoyama A."/>
            <person name="Uohara A."/>
            <person name="Ohji S."/>
            <person name="Ichikawa N."/>
        </authorList>
    </citation>
    <scope>NUCLEOTIDE SEQUENCE [LARGE SCALE GENOMIC DNA]</scope>
    <source>
        <strain evidence="8 9">NBRC 12865</strain>
    </source>
</reference>
<sequence>MPRYLVTAFFARLADEGTAVAVVMLAVARTGSAAHGAFVLTAWMAPHVLAAPLAGALAERARRPRLFHCGALGGFALAISAVAFSVGRLPLPLVLVVAAAGGCCGPIVSGGLSSLISRLLPAGAERDRAYSWDAVVYNAAAVGGPGAAGLLASAVSPAAAMLALSAAAACACALTALLPLRADMGAEVPAGTEAPARAEGATETPTGAEAPAGAEASPVAPTRLRRDLADGLRTVWRERELRAITAATCLAFTGIGALTTTGVLLATHLGSAGAGGLLMTAFAVGALAGTLGLTRVRPTVSPQRLAVIGLAGTALGLAAAASAPSVPVAAACFAVAGAFDGLVLTVTLRLRADHSPTRRRTQVFTIGAGLKMSGAAAGSALAGLATAGTAREYLAGIALVQAAAALLYVLTRRDARRGTRREVSGGRCGPGAGRSRPSVRPRS</sequence>
<feature type="transmembrane region" description="Helical" evidence="7">
    <location>
        <begin position="65"/>
        <end position="87"/>
    </location>
</feature>
<dbReference type="InterPro" id="IPR011701">
    <property type="entry name" value="MFS"/>
</dbReference>
<evidence type="ECO:0000256" key="2">
    <source>
        <dbReference type="ARBA" id="ARBA00022475"/>
    </source>
</evidence>
<evidence type="ECO:0008006" key="10">
    <source>
        <dbReference type="Google" id="ProtNLM"/>
    </source>
</evidence>
<evidence type="ECO:0000256" key="1">
    <source>
        <dbReference type="ARBA" id="ARBA00004651"/>
    </source>
</evidence>
<dbReference type="GO" id="GO:0022857">
    <property type="term" value="F:transmembrane transporter activity"/>
    <property type="evidence" value="ECO:0007669"/>
    <property type="project" value="InterPro"/>
</dbReference>
<comment type="caution">
    <text evidence="8">The sequence shown here is derived from an EMBL/GenBank/DDBJ whole genome shotgun (WGS) entry which is preliminary data.</text>
</comment>
<feature type="transmembrane region" description="Helical" evidence="7">
    <location>
        <begin position="129"/>
        <end position="152"/>
    </location>
</feature>
<feature type="transmembrane region" description="Helical" evidence="7">
    <location>
        <begin position="305"/>
        <end position="322"/>
    </location>
</feature>
<evidence type="ECO:0000313" key="8">
    <source>
        <dbReference type="EMBL" id="GEB60374.1"/>
    </source>
</evidence>
<feature type="transmembrane region" description="Helical" evidence="7">
    <location>
        <begin position="243"/>
        <end position="266"/>
    </location>
</feature>
<comment type="subcellular location">
    <subcellularLocation>
        <location evidence="1">Cell membrane</location>
        <topology evidence="1">Multi-pass membrane protein</topology>
    </subcellularLocation>
</comment>
<feature type="region of interest" description="Disordered" evidence="6">
    <location>
        <begin position="191"/>
        <end position="220"/>
    </location>
</feature>
<dbReference type="AlphaFoldDB" id="A0A4Y3RSU3"/>
<dbReference type="EMBL" id="BJMN01000042">
    <property type="protein sequence ID" value="GEB60374.1"/>
    <property type="molecule type" value="Genomic_DNA"/>
</dbReference>
<keyword evidence="2" id="KW-1003">Cell membrane</keyword>
<accession>A0A4Y3RSU3</accession>
<gene>
    <name evidence="8" type="ORF">SGA01_59790</name>
</gene>